<sequence length="89" mass="10233">MQYVIQGVKLSKTALLRLTKASKLMRELWKFTPKQLLTVFIFASLIGNCRKNQHQPSDLLAIASTLKLITEKYCPNLYQQYFATVEAQP</sequence>
<evidence type="ECO:0000313" key="2">
    <source>
        <dbReference type="Proteomes" id="UP000218287"/>
    </source>
</evidence>
<protein>
    <submittedName>
        <fullName evidence="1">Uncharacterized protein</fullName>
    </submittedName>
</protein>
<reference evidence="1 2" key="1">
    <citation type="submission" date="2017-06" db="EMBL/GenBank/DDBJ databases">
        <title>Genome sequencing of cyanobaciteial culture collection at National Institute for Environmental Studies (NIES).</title>
        <authorList>
            <person name="Hirose Y."/>
            <person name="Shimura Y."/>
            <person name="Fujisawa T."/>
            <person name="Nakamura Y."/>
            <person name="Kawachi M."/>
        </authorList>
    </citation>
    <scope>NUCLEOTIDE SEQUENCE [LARGE SCALE GENOMIC DNA]</scope>
    <source>
        <strain evidence="1 2">NIES-21</strain>
    </source>
</reference>
<proteinExistence type="predicted"/>
<dbReference type="Proteomes" id="UP000218287">
    <property type="component" value="Chromosome"/>
</dbReference>
<organism evidence="1 2">
    <name type="scientific">Anabaenopsis circularis NIES-21</name>
    <dbReference type="NCBI Taxonomy" id="1085406"/>
    <lineage>
        <taxon>Bacteria</taxon>
        <taxon>Bacillati</taxon>
        <taxon>Cyanobacteriota</taxon>
        <taxon>Cyanophyceae</taxon>
        <taxon>Nostocales</taxon>
        <taxon>Nodulariaceae</taxon>
        <taxon>Anabaenopsis</taxon>
    </lineage>
</organism>
<dbReference type="EMBL" id="AP018174">
    <property type="protein sequence ID" value="BAY18654.1"/>
    <property type="molecule type" value="Genomic_DNA"/>
</dbReference>
<accession>A0A1Z4GMC8</accession>
<dbReference type="AlphaFoldDB" id="A0A1Z4GMC8"/>
<gene>
    <name evidence="1" type="ORF">NIES21_45020</name>
</gene>
<name>A0A1Z4GMC8_9CYAN</name>
<evidence type="ECO:0000313" key="1">
    <source>
        <dbReference type="EMBL" id="BAY18654.1"/>
    </source>
</evidence>
<keyword evidence="2" id="KW-1185">Reference proteome</keyword>